<dbReference type="OrthoDB" id="2361502at2"/>
<evidence type="ECO:0000313" key="2">
    <source>
        <dbReference type="EMBL" id="QCI85759.1"/>
    </source>
</evidence>
<feature type="domain" description="Core" evidence="1">
    <location>
        <begin position="1"/>
        <end position="115"/>
    </location>
</feature>
<sequence>MRLTITEAVLEKLGEKITPDAALYLDFIDGDSPGYQGAISCTLAVAFRFLIVTEDKEQPAFDLYQTKLTSNVGEIGVKASSLRYLEDEMRLDFNPSTYRYQLKGDSGILADQVAIECM</sequence>
<accession>A0A4D7CNW8</accession>
<organism evidence="2 3">
    <name type="scientific">Vagococcus zengguangii</name>
    <dbReference type="NCBI Taxonomy" id="2571750"/>
    <lineage>
        <taxon>Bacteria</taxon>
        <taxon>Bacillati</taxon>
        <taxon>Bacillota</taxon>
        <taxon>Bacilli</taxon>
        <taxon>Lactobacillales</taxon>
        <taxon>Enterococcaceae</taxon>
        <taxon>Vagococcus</taxon>
    </lineage>
</organism>
<dbReference type="EMBL" id="CP039712">
    <property type="protein sequence ID" value="QCI85759.1"/>
    <property type="molecule type" value="Genomic_DNA"/>
</dbReference>
<keyword evidence="3" id="KW-1185">Reference proteome</keyword>
<reference evidence="2 3" key="1">
    <citation type="submission" date="2019-04" db="EMBL/GenBank/DDBJ databases">
        <title>Vagococcus sp. nov., isolated from faeces of yaks (Bos grunniens).</title>
        <authorList>
            <person name="Ge Y."/>
        </authorList>
    </citation>
    <scope>NUCLEOTIDE SEQUENCE [LARGE SCALE GENOMIC DNA]</scope>
    <source>
        <strain evidence="2 3">MN-17</strain>
    </source>
</reference>
<dbReference type="InterPro" id="IPR035903">
    <property type="entry name" value="HesB-like_dom_sf"/>
</dbReference>
<dbReference type="Gene3D" id="2.60.300.12">
    <property type="entry name" value="HesB-like domain"/>
    <property type="match status" value="1"/>
</dbReference>
<evidence type="ECO:0000259" key="1">
    <source>
        <dbReference type="Pfam" id="PF01521"/>
    </source>
</evidence>
<dbReference type="KEGG" id="vao:FA707_01710"/>
<dbReference type="AlphaFoldDB" id="A0A4D7CNW8"/>
<dbReference type="Pfam" id="PF01521">
    <property type="entry name" value="Fe-S_biosyn"/>
    <property type="match status" value="1"/>
</dbReference>
<proteinExistence type="predicted"/>
<dbReference type="Proteomes" id="UP000298615">
    <property type="component" value="Chromosome"/>
</dbReference>
<gene>
    <name evidence="2" type="ORF">FA707_01710</name>
</gene>
<dbReference type="RefSeq" id="WP_136952604.1">
    <property type="nucleotide sequence ID" value="NZ_CP039712.1"/>
</dbReference>
<dbReference type="InterPro" id="IPR000361">
    <property type="entry name" value="ATAP_core_dom"/>
</dbReference>
<evidence type="ECO:0000313" key="3">
    <source>
        <dbReference type="Proteomes" id="UP000298615"/>
    </source>
</evidence>
<protein>
    <submittedName>
        <fullName evidence="2">Iron-sulfur cluster biosynthesis family protein</fullName>
    </submittedName>
</protein>
<dbReference type="SUPFAM" id="SSF89360">
    <property type="entry name" value="HesB-like domain"/>
    <property type="match status" value="1"/>
</dbReference>
<name>A0A4D7CNW8_9ENTE</name>